<feature type="region of interest" description="Disordered" evidence="1">
    <location>
        <begin position="1088"/>
        <end position="1160"/>
    </location>
</feature>
<dbReference type="GO" id="GO:0003682">
    <property type="term" value="F:chromatin binding"/>
    <property type="evidence" value="ECO:0007669"/>
    <property type="project" value="TreeGrafter"/>
</dbReference>
<proteinExistence type="predicted"/>
<dbReference type="Pfam" id="PF24571">
    <property type="entry name" value="HEAT_SCC3-SA"/>
    <property type="match status" value="1"/>
</dbReference>
<keyword evidence="4" id="KW-1185">Reference proteome</keyword>
<comment type="caution">
    <text evidence="3">The sequence shown here is derived from an EMBL/GenBank/DDBJ whole genome shotgun (WGS) entry which is preliminary data.</text>
</comment>
<dbReference type="PANTHER" id="PTHR11199:SF0">
    <property type="entry name" value="LD34181P-RELATED"/>
    <property type="match status" value="1"/>
</dbReference>
<dbReference type="InterPro" id="IPR013721">
    <property type="entry name" value="STAG"/>
</dbReference>
<reference evidence="3" key="1">
    <citation type="submission" date="2018-03" db="EMBL/GenBank/DDBJ databases">
        <authorList>
            <person name="Guldener U."/>
        </authorList>
    </citation>
    <scope>NUCLEOTIDE SEQUENCE</scope>
</reference>
<dbReference type="AlphaFoldDB" id="A0AAE8MU75"/>
<dbReference type="Pfam" id="PF21581">
    <property type="entry name" value="SCD"/>
    <property type="match status" value="1"/>
</dbReference>
<evidence type="ECO:0000259" key="2">
    <source>
        <dbReference type="PROSITE" id="PS51425"/>
    </source>
</evidence>
<dbReference type="InterPro" id="IPR039662">
    <property type="entry name" value="Cohesin_Scc3/SA"/>
</dbReference>
<dbReference type="EMBL" id="ONZQ02000002">
    <property type="protein sequence ID" value="SPN98904.1"/>
    <property type="molecule type" value="Genomic_DNA"/>
</dbReference>
<feature type="compositionally biased region" description="Acidic residues" evidence="1">
    <location>
        <begin position="995"/>
        <end position="1013"/>
    </location>
</feature>
<feature type="domain" description="SCD" evidence="2">
    <location>
        <begin position="355"/>
        <end position="438"/>
    </location>
</feature>
<dbReference type="GO" id="GO:0000785">
    <property type="term" value="C:chromatin"/>
    <property type="evidence" value="ECO:0007669"/>
    <property type="project" value="TreeGrafter"/>
</dbReference>
<protein>
    <submittedName>
        <fullName evidence="3">Related to nuclear protein SA-1</fullName>
    </submittedName>
</protein>
<dbReference type="InterPro" id="IPR056396">
    <property type="entry name" value="HEAT_SCC3-SA"/>
</dbReference>
<feature type="compositionally biased region" description="Basic residues" evidence="1">
    <location>
        <begin position="86"/>
        <end position="111"/>
    </location>
</feature>
<dbReference type="InterPro" id="IPR016024">
    <property type="entry name" value="ARM-type_fold"/>
</dbReference>
<feature type="region of interest" description="Disordered" evidence="1">
    <location>
        <begin position="986"/>
        <end position="1015"/>
    </location>
</feature>
<dbReference type="PROSITE" id="PS51425">
    <property type="entry name" value="SCD"/>
    <property type="match status" value="1"/>
</dbReference>
<accession>A0AAE8MU75</accession>
<feature type="compositionally biased region" description="Acidic residues" evidence="1">
    <location>
        <begin position="45"/>
        <end position="82"/>
    </location>
</feature>
<dbReference type="Pfam" id="PF08514">
    <property type="entry name" value="STAG"/>
    <property type="match status" value="1"/>
</dbReference>
<dbReference type="InterPro" id="IPR011989">
    <property type="entry name" value="ARM-like"/>
</dbReference>
<dbReference type="Gene3D" id="1.25.10.10">
    <property type="entry name" value="Leucine-rich Repeat Variant"/>
    <property type="match status" value="1"/>
</dbReference>
<feature type="compositionally biased region" description="Basic and acidic residues" evidence="1">
    <location>
        <begin position="1103"/>
        <end position="1115"/>
    </location>
</feature>
<dbReference type="GO" id="GO:0005634">
    <property type="term" value="C:nucleus"/>
    <property type="evidence" value="ECO:0007669"/>
    <property type="project" value="TreeGrafter"/>
</dbReference>
<evidence type="ECO:0000313" key="4">
    <source>
        <dbReference type="Proteomes" id="UP001187682"/>
    </source>
</evidence>
<name>A0AAE8MU75_9PEZI</name>
<feature type="region of interest" description="Disordered" evidence="1">
    <location>
        <begin position="1"/>
        <end position="134"/>
    </location>
</feature>
<dbReference type="InterPro" id="IPR020839">
    <property type="entry name" value="SCD"/>
</dbReference>
<evidence type="ECO:0000313" key="3">
    <source>
        <dbReference type="EMBL" id="SPN98904.1"/>
    </source>
</evidence>
<organism evidence="3 4">
    <name type="scientific">Cephalotrichum gorgonifer</name>
    <dbReference type="NCBI Taxonomy" id="2041049"/>
    <lineage>
        <taxon>Eukaryota</taxon>
        <taxon>Fungi</taxon>
        <taxon>Dikarya</taxon>
        <taxon>Ascomycota</taxon>
        <taxon>Pezizomycotina</taxon>
        <taxon>Sordariomycetes</taxon>
        <taxon>Hypocreomycetidae</taxon>
        <taxon>Microascales</taxon>
        <taxon>Microascaceae</taxon>
        <taxon>Cephalotrichum</taxon>
    </lineage>
</organism>
<gene>
    <name evidence="3" type="ORF">DNG_01943</name>
</gene>
<feature type="compositionally biased region" description="Acidic residues" evidence="1">
    <location>
        <begin position="1137"/>
        <end position="1160"/>
    </location>
</feature>
<dbReference type="SUPFAM" id="SSF48371">
    <property type="entry name" value="ARM repeat"/>
    <property type="match status" value="1"/>
</dbReference>
<dbReference type="GO" id="GO:0008278">
    <property type="term" value="C:cohesin complex"/>
    <property type="evidence" value="ECO:0007669"/>
    <property type="project" value="TreeGrafter"/>
</dbReference>
<feature type="compositionally biased region" description="Acidic residues" evidence="1">
    <location>
        <begin position="1116"/>
        <end position="1126"/>
    </location>
</feature>
<dbReference type="GO" id="GO:0007062">
    <property type="term" value="P:sister chromatid cohesion"/>
    <property type="evidence" value="ECO:0007669"/>
    <property type="project" value="UniProtKB-ARBA"/>
</dbReference>
<dbReference type="Proteomes" id="UP001187682">
    <property type="component" value="Unassembled WGS sequence"/>
</dbReference>
<sequence>MDSNASQSPGPDLSRRRSGRVVKLPEKFGPDATHTAAKRKRGIDPDGDDVENNAPPDSDEEMSEGASEEEAEPSDDQESDDDAGARRRRAAAKKKAARPSRPRKPANKRVKTNGASADPGGHPSSLPSRPKKSARIERLPEDGTGLFADIFGSGDSSDSVAEQWLTRYRADDGAAVTELVNCVLQCSGCELEVTEDDIRDPDNCQNRLADIQGVWQDQQITDYPLIAKTRGAKSFRDLLTGFFKSVVHLIHTTDILYNDEALMENIHRWVATLSSSTLRPFRHTATAVSLAIQAGLVEVGAILDNRITSVEQQLQASKRAKNKSKTQEMQRALDEANSYRETCGNHIRDFFDTVFVHRYRDIDPRIRTECVEALGYWIWELPTVFMEPEYLRYLGWMLTDAVHSTRQEVLRQLSRMFKRDASQLGHFIDRFRPRLIEIATMDADVSVRVAAISVIETLRENGMLEPDEVDGIGRLIFDSDLRVRKAIVSFFTACVQDLIDAKTDEIGGSEAVEEVLGSVEDDDYETPRQEWISIKCLAENLAAYDAQIEESNPQEAPAALDVSAGLLQGPVPDTRISLAAQVLYEKMPEVKQWEAIAGYLLYDHTTSSKPKSSRGKGNPEHIIKAALAPTEDEEAILLEVTAAAAKLNLSPSHPEQGKKKGHRGADLAEDAEETAVQLASTIPRLLNKFGADPDTATLVLRLEHVLDLEAFPVLRQDSSKYEKLLDEISTQFNRHDDRRVLSEVTKALLHARQYDELEELADVRLAALWDNAVESLRNFDKFCELSSRGNLEADRLAELGTALLKISKLASISDCIDVLEMDGRSADSSASIISILIEIVHRGKLDQSDPEIDDAEDQVVEYAVESCQFYFMWKIRSIISLISRGAAVPTKDIEGLSYLKEKYSRNLMAAFTSRTAVDDLCRSATGTYCDFHVLLAQLRPHVERVSTEAWKGQNLDRVAGLISEIGNEATRELTSIFEGVEKHFATSTQRTLNEPAEDEDPIDLEDDDEEDPNEGLSAAEKLSAQLTAEKQLCELTGKLVLAISSRALDSSGRLRRRLLRNSTRLGNNYKEIVSYLDEKKVAQLLAGGKKGKRAAAPPPKAVSRPEPKSAERVVDHDDDDDDDDVVLTDLEDHGEQENESEEDDEEEAPPANDDDDVLGD</sequence>
<evidence type="ECO:0000256" key="1">
    <source>
        <dbReference type="SAM" id="MobiDB-lite"/>
    </source>
</evidence>
<dbReference type="PANTHER" id="PTHR11199">
    <property type="entry name" value="STROMAL ANTIGEN"/>
    <property type="match status" value="1"/>
</dbReference>